<protein>
    <submittedName>
        <fullName evidence="1">Permease component</fullName>
    </submittedName>
</protein>
<dbReference type="PATRIC" id="fig|49338.4.peg.1034"/>
<proteinExistence type="predicted"/>
<gene>
    <name evidence="1" type="ORF">DPCES_0959</name>
</gene>
<dbReference type="AlphaFoldDB" id="A0A098AZ01"/>
<dbReference type="InterPro" id="IPR032359">
    <property type="entry name" value="KwaB-like"/>
</dbReference>
<name>A0A098AZ01_DESHA</name>
<dbReference type="Pfam" id="PF16162">
    <property type="entry name" value="KwaB"/>
    <property type="match status" value="1"/>
</dbReference>
<accession>A0A098AZ01</accession>
<sequence>MALENIIEMLEGVSEDPAGKVSLYFTRKDYKCNYTSFKPSISIPLQKELLNIANEALKELSKRAVTTFNPTGSLDDTLEVIDYVYVDSLSHILESLKEERLLTDIPDDISKFNFYCLVIKFGQDDNILLFRRLTRFKKLQKGIVGRFISGEFEKIDAELLGIDNFIDIIGCNNELTVAAHISMERIFDIKTQYQENAKRTLEIIKETNKIENFDQFQEDSINDGRIIRGLTKLLKEPERVKKSLEKMDKIKDLVNLVELDIKFTDDGKMLYERKDQLQNITLIIRDAYYQSYINERLGVDEMA</sequence>
<dbReference type="RefSeq" id="WP_208925372.1">
    <property type="nucleotide sequence ID" value="NZ_LK996017.1"/>
</dbReference>
<dbReference type="EMBL" id="LK996017">
    <property type="protein sequence ID" value="CDX00846.1"/>
    <property type="molecule type" value="Genomic_DNA"/>
</dbReference>
<organism evidence="1">
    <name type="scientific">Desulfitobacterium hafniense</name>
    <name type="common">Desulfitobacterium frappieri</name>
    <dbReference type="NCBI Taxonomy" id="49338"/>
    <lineage>
        <taxon>Bacteria</taxon>
        <taxon>Bacillati</taxon>
        <taxon>Bacillota</taxon>
        <taxon>Clostridia</taxon>
        <taxon>Eubacteriales</taxon>
        <taxon>Desulfitobacteriaceae</taxon>
        <taxon>Desulfitobacterium</taxon>
    </lineage>
</organism>
<reference evidence="1" key="1">
    <citation type="submission" date="2014-07" db="EMBL/GenBank/DDBJ databases">
        <authorList>
            <person name="Hornung V.Bastian."/>
        </authorList>
    </citation>
    <scope>NUCLEOTIDE SEQUENCE</scope>
    <source>
        <strain evidence="1">PCE-S</strain>
    </source>
</reference>
<evidence type="ECO:0000313" key="1">
    <source>
        <dbReference type="EMBL" id="CDX00846.1"/>
    </source>
</evidence>